<feature type="signal peptide" evidence="2">
    <location>
        <begin position="1"/>
        <end position="26"/>
    </location>
</feature>
<gene>
    <name evidence="3" type="ORF">ACFP3U_17375</name>
</gene>
<proteinExistence type="predicted"/>
<dbReference type="Proteomes" id="UP001595975">
    <property type="component" value="Unassembled WGS sequence"/>
</dbReference>
<feature type="chain" id="PRO_5045181471" evidence="2">
    <location>
        <begin position="27"/>
        <end position="226"/>
    </location>
</feature>
<evidence type="ECO:0000256" key="2">
    <source>
        <dbReference type="SAM" id="SignalP"/>
    </source>
</evidence>
<reference evidence="4" key="1">
    <citation type="journal article" date="2019" name="Int. J. Syst. Evol. Microbiol.">
        <title>The Global Catalogue of Microorganisms (GCM) 10K type strain sequencing project: providing services to taxonomists for standard genome sequencing and annotation.</title>
        <authorList>
            <consortium name="The Broad Institute Genomics Platform"/>
            <consortium name="The Broad Institute Genome Sequencing Center for Infectious Disease"/>
            <person name="Wu L."/>
            <person name="Ma J."/>
        </authorList>
    </citation>
    <scope>NUCLEOTIDE SEQUENCE [LARGE SCALE GENOMIC DNA]</scope>
    <source>
        <strain evidence="4">CGMCC 4.1437</strain>
    </source>
</reference>
<evidence type="ECO:0000313" key="3">
    <source>
        <dbReference type="EMBL" id="MFC5664752.1"/>
    </source>
</evidence>
<feature type="compositionally biased region" description="Low complexity" evidence="1">
    <location>
        <begin position="28"/>
        <end position="47"/>
    </location>
</feature>
<accession>A0ABW0X2H5</accession>
<dbReference type="Gene3D" id="2.60.20.10">
    <property type="entry name" value="Crystallins"/>
    <property type="match status" value="1"/>
</dbReference>
<keyword evidence="4" id="KW-1185">Reference proteome</keyword>
<protein>
    <submittedName>
        <fullName evidence="3">Peptidase inhibitor family I36 protein</fullName>
    </submittedName>
</protein>
<comment type="caution">
    <text evidence="3">The sequence shown here is derived from an EMBL/GenBank/DDBJ whole genome shotgun (WGS) entry which is preliminary data.</text>
</comment>
<organism evidence="3 4">
    <name type="scientific">Kitasatospora misakiensis</name>
    <dbReference type="NCBI Taxonomy" id="67330"/>
    <lineage>
        <taxon>Bacteria</taxon>
        <taxon>Bacillati</taxon>
        <taxon>Actinomycetota</taxon>
        <taxon>Actinomycetes</taxon>
        <taxon>Kitasatosporales</taxon>
        <taxon>Streptomycetaceae</taxon>
        <taxon>Kitasatospora</taxon>
    </lineage>
</organism>
<dbReference type="RefSeq" id="WP_380226439.1">
    <property type="nucleotide sequence ID" value="NZ_JBHSOF010000020.1"/>
</dbReference>
<evidence type="ECO:0000256" key="1">
    <source>
        <dbReference type="SAM" id="MobiDB-lite"/>
    </source>
</evidence>
<dbReference type="Pfam" id="PF03995">
    <property type="entry name" value="Inhibitor_I36"/>
    <property type="match status" value="1"/>
</dbReference>
<sequence>MRSFRTLAVVTAAAGAFALATPAAMATPAPSVPAAPSADAPQSAGPAKATPSKPVVATYRGKQIDLSRGWAGASVCTEVKGGAVYCHDSVAEADHALTTLDPAAALAVRAAKGADVADQGGQGGQVAQSTADCPSGWACLWGDANFSGLLLRWSEPGTKYLSDWSFRDRASSACVFRYSGDLTLYDDRTLQPDPSVYLSNGNCYNLTGLGYPYGGSWNDKADYIVL</sequence>
<feature type="region of interest" description="Disordered" evidence="1">
    <location>
        <begin position="28"/>
        <end position="54"/>
    </location>
</feature>
<name>A0ABW0X2H5_9ACTN</name>
<keyword evidence="2" id="KW-0732">Signal</keyword>
<evidence type="ECO:0000313" key="4">
    <source>
        <dbReference type="Proteomes" id="UP001595975"/>
    </source>
</evidence>
<dbReference type="EMBL" id="JBHSOF010000020">
    <property type="protein sequence ID" value="MFC5664752.1"/>
    <property type="molecule type" value="Genomic_DNA"/>
</dbReference>